<evidence type="ECO:0000313" key="2">
    <source>
        <dbReference type="Proteomes" id="UP001054837"/>
    </source>
</evidence>
<dbReference type="AlphaFoldDB" id="A0AAV4W007"/>
<gene>
    <name evidence="1" type="ORF">CDAR_515081</name>
</gene>
<protein>
    <submittedName>
        <fullName evidence="1">Uncharacterized protein</fullName>
    </submittedName>
</protein>
<sequence length="196" mass="22354">MDARRYVPCNPIDKDTPTWSFIDGCVCCNYSAYYYEDTIAIFIARIRKHVNRLMDAGHPLENMCPAFQSVRALPTDFQASYSKANSQVLFTDKDPGLGLMMNTDIESPESTPLYEQGYPNDVTTTHQPATEHDILDMDTNKTDCDTNKNSDEFLIANRTGFLNMARSLSKLTWHVELWVTMPSSQMWPNLLPQPNK</sequence>
<proteinExistence type="predicted"/>
<dbReference type="EMBL" id="BPLQ01013855">
    <property type="protein sequence ID" value="GIY75331.1"/>
    <property type="molecule type" value="Genomic_DNA"/>
</dbReference>
<evidence type="ECO:0000313" key="1">
    <source>
        <dbReference type="EMBL" id="GIY75331.1"/>
    </source>
</evidence>
<accession>A0AAV4W007</accession>
<reference evidence="1 2" key="1">
    <citation type="submission" date="2021-06" db="EMBL/GenBank/DDBJ databases">
        <title>Caerostris darwini draft genome.</title>
        <authorList>
            <person name="Kono N."/>
            <person name="Arakawa K."/>
        </authorList>
    </citation>
    <scope>NUCLEOTIDE SEQUENCE [LARGE SCALE GENOMIC DNA]</scope>
</reference>
<name>A0AAV4W007_9ARAC</name>
<keyword evidence="2" id="KW-1185">Reference proteome</keyword>
<comment type="caution">
    <text evidence="1">The sequence shown here is derived from an EMBL/GenBank/DDBJ whole genome shotgun (WGS) entry which is preliminary data.</text>
</comment>
<organism evidence="1 2">
    <name type="scientific">Caerostris darwini</name>
    <dbReference type="NCBI Taxonomy" id="1538125"/>
    <lineage>
        <taxon>Eukaryota</taxon>
        <taxon>Metazoa</taxon>
        <taxon>Ecdysozoa</taxon>
        <taxon>Arthropoda</taxon>
        <taxon>Chelicerata</taxon>
        <taxon>Arachnida</taxon>
        <taxon>Araneae</taxon>
        <taxon>Araneomorphae</taxon>
        <taxon>Entelegynae</taxon>
        <taxon>Araneoidea</taxon>
        <taxon>Araneidae</taxon>
        <taxon>Caerostris</taxon>
    </lineage>
</organism>
<dbReference type="Proteomes" id="UP001054837">
    <property type="component" value="Unassembled WGS sequence"/>
</dbReference>